<evidence type="ECO:0000313" key="1">
    <source>
        <dbReference type="EMBL" id="KAB7502103.1"/>
    </source>
</evidence>
<dbReference type="EMBL" id="SEYY01008548">
    <property type="protein sequence ID" value="KAB7502103.1"/>
    <property type="molecule type" value="Genomic_DNA"/>
</dbReference>
<dbReference type="AlphaFoldDB" id="A0A5N5T636"/>
<protein>
    <submittedName>
        <fullName evidence="1">Uncharacterized protein</fullName>
    </submittedName>
</protein>
<organism evidence="1 2">
    <name type="scientific">Armadillidium nasatum</name>
    <dbReference type="NCBI Taxonomy" id="96803"/>
    <lineage>
        <taxon>Eukaryota</taxon>
        <taxon>Metazoa</taxon>
        <taxon>Ecdysozoa</taxon>
        <taxon>Arthropoda</taxon>
        <taxon>Crustacea</taxon>
        <taxon>Multicrustacea</taxon>
        <taxon>Malacostraca</taxon>
        <taxon>Eumalacostraca</taxon>
        <taxon>Peracarida</taxon>
        <taxon>Isopoda</taxon>
        <taxon>Oniscidea</taxon>
        <taxon>Crinocheta</taxon>
        <taxon>Armadillidiidae</taxon>
        <taxon>Armadillidium</taxon>
    </lineage>
</organism>
<gene>
    <name evidence="1" type="ORF">Anas_12270</name>
</gene>
<keyword evidence="2" id="KW-1185">Reference proteome</keyword>
<comment type="caution">
    <text evidence="1">The sequence shown here is derived from an EMBL/GenBank/DDBJ whole genome shotgun (WGS) entry which is preliminary data.</text>
</comment>
<accession>A0A5N5T636</accession>
<evidence type="ECO:0000313" key="2">
    <source>
        <dbReference type="Proteomes" id="UP000326759"/>
    </source>
</evidence>
<reference evidence="1 2" key="1">
    <citation type="journal article" date="2019" name="PLoS Biol.">
        <title>Sex chromosomes control vertical transmission of feminizing Wolbachia symbionts in an isopod.</title>
        <authorList>
            <person name="Becking T."/>
            <person name="Chebbi M.A."/>
            <person name="Giraud I."/>
            <person name="Moumen B."/>
            <person name="Laverre T."/>
            <person name="Caubet Y."/>
            <person name="Peccoud J."/>
            <person name="Gilbert C."/>
            <person name="Cordaux R."/>
        </authorList>
    </citation>
    <scope>NUCLEOTIDE SEQUENCE [LARGE SCALE GENOMIC DNA]</scope>
    <source>
        <strain evidence="1">ANa2</strain>
        <tissue evidence="1">Whole body excluding digestive tract and cuticle</tissue>
    </source>
</reference>
<dbReference type="Proteomes" id="UP000326759">
    <property type="component" value="Unassembled WGS sequence"/>
</dbReference>
<name>A0A5N5T636_9CRUS</name>
<proteinExistence type="predicted"/>
<sequence length="70" mass="8384">MNKDERSLSYLLPCFFDLKYSLVYYFPGILRISPEMWNAIGVTTGFQFHLSTHRYFFPQPCCRLWKPLAK</sequence>